<evidence type="ECO:0000256" key="2">
    <source>
        <dbReference type="ARBA" id="ARBA00007376"/>
    </source>
</evidence>
<feature type="transmembrane region" description="Helical" evidence="14">
    <location>
        <begin position="16"/>
        <end position="43"/>
    </location>
</feature>
<evidence type="ECO:0000313" key="15">
    <source>
        <dbReference type="Proteomes" id="UP001108280"/>
    </source>
</evidence>
<keyword evidence="9 13" id="KW-0675">Receptor</keyword>
<keyword evidence="11 13" id="KW-0807">Transducer</keyword>
<dbReference type="GO" id="GO:0004930">
    <property type="term" value="F:G protein-coupled receptor activity"/>
    <property type="evidence" value="ECO:0007669"/>
    <property type="project" value="UniProtKB-KW"/>
</dbReference>
<keyword evidence="7 13" id="KW-0297">G-protein coupled receptor</keyword>
<evidence type="ECO:0000256" key="11">
    <source>
        <dbReference type="ARBA" id="ARBA00023224"/>
    </source>
</evidence>
<dbReference type="PANTHER" id="PTHR11394">
    <property type="entry name" value="TASTE RECEPTOR TYPE 2"/>
    <property type="match status" value="1"/>
</dbReference>
<dbReference type="OrthoDB" id="8876749at2759"/>
<feature type="transmembrane region" description="Helical" evidence="14">
    <location>
        <begin position="55"/>
        <end position="79"/>
    </location>
</feature>
<feature type="transmembrane region" description="Helical" evidence="14">
    <location>
        <begin position="237"/>
        <end position="257"/>
    </location>
</feature>
<keyword evidence="8 13" id="KW-0472">Membrane</keyword>
<feature type="transmembrane region" description="Helical" evidence="14">
    <location>
        <begin position="91"/>
        <end position="116"/>
    </location>
</feature>
<evidence type="ECO:0000256" key="9">
    <source>
        <dbReference type="ARBA" id="ARBA00023170"/>
    </source>
</evidence>
<comment type="subcellular location">
    <subcellularLocation>
        <location evidence="1 13">Membrane</location>
        <topology evidence="1 13">Multi-pass membrane protein</topology>
    </subcellularLocation>
</comment>
<evidence type="ECO:0000256" key="3">
    <source>
        <dbReference type="ARBA" id="ARBA00022480"/>
    </source>
</evidence>
<evidence type="ECO:0000256" key="12">
    <source>
        <dbReference type="RuleBase" id="RU004423"/>
    </source>
</evidence>
<evidence type="ECO:0000256" key="7">
    <source>
        <dbReference type="ARBA" id="ARBA00023040"/>
    </source>
</evidence>
<dbReference type="Gene3D" id="1.20.1070.10">
    <property type="entry name" value="Rhodopsin 7-helix transmembrane proteins"/>
    <property type="match status" value="1"/>
</dbReference>
<dbReference type="FunFam" id="1.20.1070.10:FF:000042">
    <property type="entry name" value="Taste receptor type 2 member 7"/>
    <property type="match status" value="1"/>
</dbReference>
<proteinExistence type="inferred from homology"/>
<keyword evidence="10" id="KW-0325">Glycoprotein</keyword>
<name>A0A9J7GHG5_CRIGR</name>
<evidence type="ECO:0000256" key="1">
    <source>
        <dbReference type="ARBA" id="ARBA00004141"/>
    </source>
</evidence>
<dbReference type="Pfam" id="PF05296">
    <property type="entry name" value="TAS2R"/>
    <property type="match status" value="1"/>
</dbReference>
<evidence type="ECO:0000256" key="6">
    <source>
        <dbReference type="ARBA" id="ARBA00022989"/>
    </source>
</evidence>
<dbReference type="GO" id="GO:0033038">
    <property type="term" value="F:bitter taste receptor activity"/>
    <property type="evidence" value="ECO:0007669"/>
    <property type="project" value="InterPro"/>
</dbReference>
<dbReference type="AlphaFoldDB" id="A0A9J7GHG5"/>
<evidence type="ECO:0000256" key="4">
    <source>
        <dbReference type="ARBA" id="ARBA00022606"/>
    </source>
</evidence>
<evidence type="ECO:0000256" key="8">
    <source>
        <dbReference type="ARBA" id="ARBA00023136"/>
    </source>
</evidence>
<dbReference type="InterPro" id="IPR007960">
    <property type="entry name" value="TAS2R"/>
</dbReference>
<dbReference type="GO" id="GO:0016020">
    <property type="term" value="C:membrane"/>
    <property type="evidence" value="ECO:0007669"/>
    <property type="project" value="UniProtKB-SubCell"/>
</dbReference>
<organism evidence="15 16">
    <name type="scientific">Cricetulus griseus</name>
    <name type="common">Chinese hamster</name>
    <name type="synonym">Cricetulus barabensis griseus</name>
    <dbReference type="NCBI Taxonomy" id="10029"/>
    <lineage>
        <taxon>Eukaryota</taxon>
        <taxon>Metazoa</taxon>
        <taxon>Chordata</taxon>
        <taxon>Craniata</taxon>
        <taxon>Vertebrata</taxon>
        <taxon>Euteleostomi</taxon>
        <taxon>Mammalia</taxon>
        <taxon>Eutheria</taxon>
        <taxon>Euarchontoglires</taxon>
        <taxon>Glires</taxon>
        <taxon>Rodentia</taxon>
        <taxon>Myomorpha</taxon>
        <taxon>Muroidea</taxon>
        <taxon>Cricetidae</taxon>
        <taxon>Cricetinae</taxon>
        <taxon>Cricetulus</taxon>
    </lineage>
</organism>
<accession>A0A9J7GHG5</accession>
<feature type="transmembrane region" description="Helical" evidence="14">
    <location>
        <begin position="137"/>
        <end position="157"/>
    </location>
</feature>
<keyword evidence="6 14" id="KW-1133">Transmembrane helix</keyword>
<sequence length="307" mass="35822">MEHFLQSIYDIFQNTFMIILIMEVIIGNLGNGFLALVNCMNWVKRKKISFLNQILTALAVSRMCLLWLLLTCLLISSLYPDLTTAAGMIKVFSNLWIIVNHSSIWLSTCLGVFYFLKITNFSNSLFLYLKWRVKKTVSVTLLLSLIPLFFNILLVNLETNVCISEFQRNISYSFRSHYYTQCYRRVLRFHTIFLFVPFGVCMLSFLLLIFSLWEHYKKMQQRVQRYRDASTTAHIKALQIVTAFLLLYTIFILSLLLQLWKYELINQSLFISFCQVIYVAFPSFHSCVLILGDVKLRQACLSLCCGG</sequence>
<dbReference type="GeneID" id="100754882"/>
<dbReference type="SUPFAM" id="SSF81321">
    <property type="entry name" value="Family A G protein-coupled receptor-like"/>
    <property type="match status" value="1"/>
</dbReference>
<evidence type="ECO:0000313" key="16">
    <source>
        <dbReference type="RefSeq" id="XP_027285798.1"/>
    </source>
</evidence>
<dbReference type="KEGG" id="cge:100754882"/>
<keyword evidence="4 13" id="KW-0716">Sensory transduction</keyword>
<evidence type="ECO:0000256" key="5">
    <source>
        <dbReference type="ARBA" id="ARBA00022692"/>
    </source>
</evidence>
<dbReference type="PANTHER" id="PTHR11394:SF61">
    <property type="entry name" value="TASTE RECEPTOR TYPE 2 MEMBER 117"/>
    <property type="match status" value="1"/>
</dbReference>
<reference evidence="15" key="2">
    <citation type="journal article" date="2020" name="Biotechnol. Bioeng.">
        <title>Chromosome-scale scaffolds for the Chinese hamster reference genome assembly to facilitate the study of the CHO epigenome.</title>
        <authorList>
            <person name="Hilliard W."/>
            <person name="MacDonald M."/>
            <person name="Lee K.H."/>
        </authorList>
    </citation>
    <scope>NUCLEOTIDE SEQUENCE [LARGE SCALE GENOMIC DNA]</scope>
    <source>
        <strain evidence="15">17A/GY</strain>
    </source>
</reference>
<reference evidence="15" key="1">
    <citation type="journal article" date="2018" name="Biotechnol. Bioeng.">
        <title>A reference genome of the Chinese hamster based on a hybrid assembly strategy.</title>
        <authorList>
            <person name="Rupp O."/>
            <person name="MacDonald M.L."/>
            <person name="Li S."/>
            <person name="Dhiman H."/>
            <person name="Polson S."/>
            <person name="Griep S."/>
            <person name="Heffner K."/>
            <person name="Hernandez I."/>
            <person name="Brinkrolf K."/>
            <person name="Jadhav V."/>
            <person name="Samoudi M."/>
            <person name="Hao H."/>
            <person name="Kingham B."/>
            <person name="Goesmann A."/>
            <person name="Betenbaugh M.J."/>
            <person name="Lewis N.E."/>
            <person name="Borth N."/>
            <person name="Lee K.H."/>
        </authorList>
    </citation>
    <scope>NUCLEOTIDE SEQUENCE [LARGE SCALE GENOMIC DNA]</scope>
    <source>
        <strain evidence="15">17A/GY</strain>
    </source>
</reference>
<evidence type="ECO:0000256" key="14">
    <source>
        <dbReference type="SAM" id="Phobius"/>
    </source>
</evidence>
<keyword evidence="15" id="KW-1185">Reference proteome</keyword>
<keyword evidence="3 13" id="KW-0919">Taste</keyword>
<protein>
    <recommendedName>
        <fullName evidence="13">Taste receptor type 2</fullName>
    </recommendedName>
</protein>
<dbReference type="Proteomes" id="UP001108280">
    <property type="component" value="Chromosome 8"/>
</dbReference>
<feature type="transmembrane region" description="Helical" evidence="14">
    <location>
        <begin position="192"/>
        <end position="216"/>
    </location>
</feature>
<evidence type="ECO:0000256" key="13">
    <source>
        <dbReference type="RuleBase" id="RU004424"/>
    </source>
</evidence>
<evidence type="ECO:0000256" key="10">
    <source>
        <dbReference type="ARBA" id="ARBA00023180"/>
    </source>
</evidence>
<keyword evidence="5 13" id="KW-0812">Transmembrane</keyword>
<dbReference type="CDD" id="cd15019">
    <property type="entry name" value="7tm_TAS2R14-like"/>
    <property type="match status" value="1"/>
</dbReference>
<reference evidence="16" key="3">
    <citation type="submission" date="2025-08" db="UniProtKB">
        <authorList>
            <consortium name="RefSeq"/>
        </authorList>
    </citation>
    <scope>IDENTIFICATION</scope>
    <source>
        <strain evidence="16">17A/GY</strain>
        <tissue evidence="16">Liver</tissue>
    </source>
</reference>
<dbReference type="RefSeq" id="XP_027285798.1">
    <property type="nucleotide sequence ID" value="XM_027429997.2"/>
</dbReference>
<comment type="similarity">
    <text evidence="2 12">Belongs to the G-protein coupled receptor T2R family.</text>
</comment>
<feature type="transmembrane region" description="Helical" evidence="14">
    <location>
        <begin position="269"/>
        <end position="291"/>
    </location>
</feature>
<gene>
    <name evidence="16" type="primary">LOC100754882</name>
</gene>